<dbReference type="GO" id="GO:0004497">
    <property type="term" value="F:monooxygenase activity"/>
    <property type="evidence" value="ECO:0007669"/>
    <property type="project" value="UniProtKB-KW"/>
</dbReference>
<comment type="cofactor">
    <cofactor evidence="1 13">
        <name>heme</name>
        <dbReference type="ChEBI" id="CHEBI:30413"/>
    </cofactor>
</comment>
<keyword evidence="16" id="KW-1185">Reference proteome</keyword>
<dbReference type="EMBL" id="KN818223">
    <property type="protein sequence ID" value="KIL70583.1"/>
    <property type="molecule type" value="Genomic_DNA"/>
</dbReference>
<evidence type="ECO:0000256" key="9">
    <source>
        <dbReference type="ARBA" id="ARBA00023002"/>
    </source>
</evidence>
<protein>
    <recommendedName>
        <fullName evidence="17">Cytochrome P450</fullName>
    </recommendedName>
</protein>
<evidence type="ECO:0000256" key="10">
    <source>
        <dbReference type="ARBA" id="ARBA00023004"/>
    </source>
</evidence>
<evidence type="ECO:0000256" key="5">
    <source>
        <dbReference type="ARBA" id="ARBA00022617"/>
    </source>
</evidence>
<dbReference type="InterPro" id="IPR002403">
    <property type="entry name" value="Cyt_P450_E_grp-IV"/>
</dbReference>
<feature type="binding site" description="axial binding residue" evidence="13">
    <location>
        <position position="475"/>
    </location>
    <ligand>
        <name>heme</name>
        <dbReference type="ChEBI" id="CHEBI:30413"/>
    </ligand>
    <ligandPart>
        <name>Fe</name>
        <dbReference type="ChEBI" id="CHEBI:18248"/>
    </ligandPart>
</feature>
<comment type="pathway">
    <text evidence="3">Secondary metabolite biosynthesis; terpenoid biosynthesis.</text>
</comment>
<dbReference type="PROSITE" id="PS00086">
    <property type="entry name" value="CYTOCHROME_P450"/>
    <property type="match status" value="1"/>
</dbReference>
<dbReference type="SUPFAM" id="SSF48264">
    <property type="entry name" value="Cytochrome P450"/>
    <property type="match status" value="1"/>
</dbReference>
<dbReference type="Gene3D" id="1.10.630.10">
    <property type="entry name" value="Cytochrome P450"/>
    <property type="match status" value="1"/>
</dbReference>
<evidence type="ECO:0000256" key="6">
    <source>
        <dbReference type="ARBA" id="ARBA00022692"/>
    </source>
</evidence>
<dbReference type="InterPro" id="IPR017972">
    <property type="entry name" value="Cyt_P450_CS"/>
</dbReference>
<dbReference type="AlphaFoldDB" id="A0A0C2XN65"/>
<evidence type="ECO:0000256" key="7">
    <source>
        <dbReference type="ARBA" id="ARBA00022723"/>
    </source>
</evidence>
<dbReference type="PANTHER" id="PTHR24305">
    <property type="entry name" value="CYTOCHROME P450"/>
    <property type="match status" value="1"/>
</dbReference>
<keyword evidence="11 14" id="KW-0503">Monooxygenase</keyword>
<accession>A0A0C2XN65</accession>
<dbReference type="PRINTS" id="PR00465">
    <property type="entry name" value="EP450IV"/>
</dbReference>
<dbReference type="CDD" id="cd11069">
    <property type="entry name" value="CYP_FUM15-like"/>
    <property type="match status" value="1"/>
</dbReference>
<dbReference type="InterPro" id="IPR001128">
    <property type="entry name" value="Cyt_P450"/>
</dbReference>
<sequence>MVFVLPLSDPLRMLPGPDGARFQNHFRELMDPKCSADTHEEWVSEYGKTLRFHGFGKHDYRLLSFDFRVVSHVLTSSVYGKPWQTRSFLARLIGRGIFSMEGEEHRIQRRLIGPAFSPQTVKRVTPVVFQKAAELREKWTSLVSTTDVHERKDPLTGSECVTSIDVAHWISLAAFDVIGLAGFDYNFHALHDETEDVYLAYRRMFSIADKGPGARGLLELYFPILRKLLPTKDVRVTNGSLRTIKNAGKSLIARKKHEVLQAKKDGAQQKDILNLLIKANLSSDPSKSLSDAELLDQCSTFLLAGSDSVSLAIAWCIHLLSLHPDVQERVREELINFLGPCTSSCGELSSEASERCWEIIDSLPFLDAVVRETLRLCPPVHGTIRVATADDQIPVSEPIALRDGNFIPKGGYITIRKGSYVHIPIEGLNYSPEIWGPTAKQFNPDRWSSLPEKARSPHHPGLGNLMTFGFGPHSCLGFKFTIAEIKIFLATLIPNFVFTPVPDIQIGKFNAILTRPFILGQWDKGTRMPILVRPTKQK</sequence>
<evidence type="ECO:0008006" key="17">
    <source>
        <dbReference type="Google" id="ProtNLM"/>
    </source>
</evidence>
<dbReference type="InterPro" id="IPR036396">
    <property type="entry name" value="Cyt_P450_sf"/>
</dbReference>
<reference evidence="15 16" key="1">
    <citation type="submission" date="2014-04" db="EMBL/GenBank/DDBJ databases">
        <title>Evolutionary Origins and Diversification of the Mycorrhizal Mutualists.</title>
        <authorList>
            <consortium name="DOE Joint Genome Institute"/>
            <consortium name="Mycorrhizal Genomics Consortium"/>
            <person name="Kohler A."/>
            <person name="Kuo A."/>
            <person name="Nagy L.G."/>
            <person name="Floudas D."/>
            <person name="Copeland A."/>
            <person name="Barry K.W."/>
            <person name="Cichocki N."/>
            <person name="Veneault-Fourrey C."/>
            <person name="LaButti K."/>
            <person name="Lindquist E.A."/>
            <person name="Lipzen A."/>
            <person name="Lundell T."/>
            <person name="Morin E."/>
            <person name="Murat C."/>
            <person name="Riley R."/>
            <person name="Ohm R."/>
            <person name="Sun H."/>
            <person name="Tunlid A."/>
            <person name="Henrissat B."/>
            <person name="Grigoriev I.V."/>
            <person name="Hibbett D.S."/>
            <person name="Martin F."/>
        </authorList>
    </citation>
    <scope>NUCLEOTIDE SEQUENCE [LARGE SCALE GENOMIC DNA]</scope>
    <source>
        <strain evidence="15 16">Koide BX008</strain>
    </source>
</reference>
<evidence type="ECO:0000256" key="12">
    <source>
        <dbReference type="ARBA" id="ARBA00023136"/>
    </source>
</evidence>
<dbReference type="OrthoDB" id="1470350at2759"/>
<evidence type="ECO:0000313" key="15">
    <source>
        <dbReference type="EMBL" id="KIL70583.1"/>
    </source>
</evidence>
<keyword evidence="8" id="KW-1133">Transmembrane helix</keyword>
<dbReference type="STRING" id="946122.A0A0C2XN65"/>
<dbReference type="GO" id="GO:0005506">
    <property type="term" value="F:iron ion binding"/>
    <property type="evidence" value="ECO:0007669"/>
    <property type="project" value="InterPro"/>
</dbReference>
<dbReference type="InterPro" id="IPR050121">
    <property type="entry name" value="Cytochrome_P450_monoxygenase"/>
</dbReference>
<evidence type="ECO:0000256" key="1">
    <source>
        <dbReference type="ARBA" id="ARBA00001971"/>
    </source>
</evidence>
<dbReference type="InParanoid" id="A0A0C2XN65"/>
<evidence type="ECO:0000256" key="4">
    <source>
        <dbReference type="ARBA" id="ARBA00010617"/>
    </source>
</evidence>
<gene>
    <name evidence="15" type="ORF">M378DRAFT_66688</name>
</gene>
<dbReference type="Proteomes" id="UP000054549">
    <property type="component" value="Unassembled WGS sequence"/>
</dbReference>
<keyword evidence="12" id="KW-0472">Membrane</keyword>
<keyword evidence="9 14" id="KW-0560">Oxidoreductase</keyword>
<proteinExistence type="inferred from homology"/>
<dbReference type="GO" id="GO:0020037">
    <property type="term" value="F:heme binding"/>
    <property type="evidence" value="ECO:0007669"/>
    <property type="project" value="InterPro"/>
</dbReference>
<dbReference type="PRINTS" id="PR00385">
    <property type="entry name" value="P450"/>
</dbReference>
<dbReference type="Pfam" id="PF00067">
    <property type="entry name" value="p450"/>
    <property type="match status" value="1"/>
</dbReference>
<keyword evidence="10 13" id="KW-0408">Iron</keyword>
<evidence type="ECO:0000256" key="13">
    <source>
        <dbReference type="PIRSR" id="PIRSR602403-1"/>
    </source>
</evidence>
<evidence type="ECO:0000256" key="11">
    <source>
        <dbReference type="ARBA" id="ARBA00023033"/>
    </source>
</evidence>
<dbReference type="GO" id="GO:0016705">
    <property type="term" value="F:oxidoreductase activity, acting on paired donors, with incorporation or reduction of molecular oxygen"/>
    <property type="evidence" value="ECO:0007669"/>
    <property type="project" value="InterPro"/>
</dbReference>
<name>A0A0C2XN65_AMAMK</name>
<comment type="similarity">
    <text evidence="4 14">Belongs to the cytochrome P450 family.</text>
</comment>
<comment type="subcellular location">
    <subcellularLocation>
        <location evidence="2">Membrane</location>
    </subcellularLocation>
</comment>
<dbReference type="PANTHER" id="PTHR24305:SF166">
    <property type="entry name" value="CYTOCHROME P450 12A4, MITOCHONDRIAL-RELATED"/>
    <property type="match status" value="1"/>
</dbReference>
<keyword evidence="5 13" id="KW-0349">Heme</keyword>
<evidence type="ECO:0000256" key="14">
    <source>
        <dbReference type="RuleBase" id="RU000461"/>
    </source>
</evidence>
<organism evidence="15 16">
    <name type="scientific">Amanita muscaria (strain Koide BX008)</name>
    <dbReference type="NCBI Taxonomy" id="946122"/>
    <lineage>
        <taxon>Eukaryota</taxon>
        <taxon>Fungi</taxon>
        <taxon>Dikarya</taxon>
        <taxon>Basidiomycota</taxon>
        <taxon>Agaricomycotina</taxon>
        <taxon>Agaricomycetes</taxon>
        <taxon>Agaricomycetidae</taxon>
        <taxon>Agaricales</taxon>
        <taxon>Pluteineae</taxon>
        <taxon>Amanitaceae</taxon>
        <taxon>Amanita</taxon>
    </lineage>
</organism>
<dbReference type="HOGENOM" id="CLU_001570_5_11_1"/>
<evidence type="ECO:0000256" key="8">
    <source>
        <dbReference type="ARBA" id="ARBA00022989"/>
    </source>
</evidence>
<keyword evidence="6" id="KW-0812">Transmembrane</keyword>
<evidence type="ECO:0000313" key="16">
    <source>
        <dbReference type="Proteomes" id="UP000054549"/>
    </source>
</evidence>
<evidence type="ECO:0000256" key="2">
    <source>
        <dbReference type="ARBA" id="ARBA00004370"/>
    </source>
</evidence>
<keyword evidence="7 13" id="KW-0479">Metal-binding</keyword>
<evidence type="ECO:0000256" key="3">
    <source>
        <dbReference type="ARBA" id="ARBA00004721"/>
    </source>
</evidence>
<dbReference type="GO" id="GO:0016020">
    <property type="term" value="C:membrane"/>
    <property type="evidence" value="ECO:0007669"/>
    <property type="project" value="UniProtKB-SubCell"/>
</dbReference>